<keyword evidence="1" id="KW-1133">Transmembrane helix</keyword>
<dbReference type="Pfam" id="PF18895">
    <property type="entry name" value="T4SS_pilin"/>
    <property type="match status" value="1"/>
</dbReference>
<dbReference type="EMBL" id="MFHI01000027">
    <property type="protein sequence ID" value="OGF78474.1"/>
    <property type="molecule type" value="Genomic_DNA"/>
</dbReference>
<evidence type="ECO:0000313" key="3">
    <source>
        <dbReference type="Proteomes" id="UP000178425"/>
    </source>
</evidence>
<feature type="transmembrane region" description="Helical" evidence="1">
    <location>
        <begin position="6"/>
        <end position="32"/>
    </location>
</feature>
<dbReference type="AlphaFoldDB" id="A0A1F5WS74"/>
<dbReference type="InterPro" id="IPR043993">
    <property type="entry name" value="T4SS_pilin"/>
</dbReference>
<reference evidence="2 3" key="1">
    <citation type="journal article" date="2016" name="Nat. Commun.">
        <title>Thousands of microbial genomes shed light on interconnected biogeochemical processes in an aquifer system.</title>
        <authorList>
            <person name="Anantharaman K."/>
            <person name="Brown C.T."/>
            <person name="Hug L.A."/>
            <person name="Sharon I."/>
            <person name="Castelle C.J."/>
            <person name="Probst A.J."/>
            <person name="Thomas B.C."/>
            <person name="Singh A."/>
            <person name="Wilkins M.J."/>
            <person name="Karaoz U."/>
            <person name="Brodie E.L."/>
            <person name="Williams K.H."/>
            <person name="Hubbard S.S."/>
            <person name="Banfield J.F."/>
        </authorList>
    </citation>
    <scope>NUCLEOTIDE SEQUENCE [LARGE SCALE GENOMIC DNA]</scope>
</reference>
<dbReference type="Proteomes" id="UP000178425">
    <property type="component" value="Unassembled WGS sequence"/>
</dbReference>
<evidence type="ECO:0000313" key="2">
    <source>
        <dbReference type="EMBL" id="OGF78474.1"/>
    </source>
</evidence>
<sequence length="91" mass="9766">MTTFSGIINAIVQILCQSIGMLFVLATVVFLWGVVQYVIAGGSEDKMKEGRQYIIYGLFGLFIMVAMWGIVNAAVLTFFGSGAGGGFNQCL</sequence>
<organism evidence="2 3">
    <name type="scientific">Candidatus Giovannonibacteria bacterium RIFCSPHIGHO2_02_43_13</name>
    <dbReference type="NCBI Taxonomy" id="1798330"/>
    <lineage>
        <taxon>Bacteria</taxon>
        <taxon>Candidatus Giovannoniibacteriota</taxon>
    </lineage>
</organism>
<comment type="caution">
    <text evidence="2">The sequence shown here is derived from an EMBL/GenBank/DDBJ whole genome shotgun (WGS) entry which is preliminary data.</text>
</comment>
<accession>A0A1F5WS74</accession>
<keyword evidence="1" id="KW-0472">Membrane</keyword>
<gene>
    <name evidence="2" type="ORF">A2W54_03965</name>
</gene>
<evidence type="ECO:0000256" key="1">
    <source>
        <dbReference type="SAM" id="Phobius"/>
    </source>
</evidence>
<proteinExistence type="predicted"/>
<name>A0A1F5WS74_9BACT</name>
<protein>
    <submittedName>
        <fullName evidence="2">Uncharacterized protein</fullName>
    </submittedName>
</protein>
<keyword evidence="1" id="KW-0812">Transmembrane</keyword>
<feature type="transmembrane region" description="Helical" evidence="1">
    <location>
        <begin position="53"/>
        <end position="79"/>
    </location>
</feature>